<keyword evidence="3 7" id="KW-0812">Transmembrane</keyword>
<dbReference type="PIRSF" id="PIRSF006102">
    <property type="entry name" value="NQR_DE"/>
    <property type="match status" value="1"/>
</dbReference>
<dbReference type="InterPro" id="IPR050133">
    <property type="entry name" value="NqrDE/RnfAE_oxidrdctase"/>
</dbReference>
<evidence type="ECO:0000256" key="3">
    <source>
        <dbReference type="ARBA" id="ARBA00022692"/>
    </source>
</evidence>
<feature type="transmembrane region" description="Helical" evidence="7">
    <location>
        <begin position="136"/>
        <end position="157"/>
    </location>
</feature>
<dbReference type="PANTHER" id="PTHR30335:SF0">
    <property type="entry name" value="ION-TRANSLOCATING OXIDOREDUCTASE COMPLEX SUBUNIT A"/>
    <property type="match status" value="1"/>
</dbReference>
<sequence>MKMTELVALALAAIVVENFVLIKWLDIPPFLGGEKRRGAILGQGLLVTLALGLGSALTWVVDVALLTPLGLMYLRPAVCLLLVAGLVYGAGPLVRGRLPERWAELGVYLPLAAANGAALGAALWSMGTAFSFGTAAAYGMLAGVGFTAALALFSSVWERLEFSRPPRSFEGFPIALVAAGLLVLALLGFTGVRVW</sequence>
<dbReference type="EMBL" id="FLUN01000001">
    <property type="protein sequence ID" value="SBV93873.1"/>
    <property type="molecule type" value="Genomic_DNA"/>
</dbReference>
<proteinExistence type="predicted"/>
<dbReference type="PANTHER" id="PTHR30335">
    <property type="entry name" value="INTEGRAL MEMBRANE PROTEIN OF SOXR-REDUCING COMPLEX"/>
    <property type="match status" value="1"/>
</dbReference>
<comment type="subcellular location">
    <subcellularLocation>
        <location evidence="1">Endomembrane system</location>
        <topology evidence="1">Multi-pass membrane protein</topology>
    </subcellularLocation>
</comment>
<evidence type="ECO:0000256" key="1">
    <source>
        <dbReference type="ARBA" id="ARBA00004127"/>
    </source>
</evidence>
<keyword evidence="5 7" id="KW-1133">Transmembrane helix</keyword>
<keyword evidence="6 7" id="KW-0472">Membrane</keyword>
<protein>
    <submittedName>
        <fullName evidence="8">Electron transport complex protein RnfA</fullName>
    </submittedName>
</protein>
<evidence type="ECO:0000256" key="2">
    <source>
        <dbReference type="ARBA" id="ARBA00022448"/>
    </source>
</evidence>
<dbReference type="InterPro" id="IPR003667">
    <property type="entry name" value="NqrDE/RnfAE"/>
</dbReference>
<evidence type="ECO:0000313" key="8">
    <source>
        <dbReference type="EMBL" id="SBV93873.1"/>
    </source>
</evidence>
<dbReference type="GO" id="GO:0012505">
    <property type="term" value="C:endomembrane system"/>
    <property type="evidence" value="ECO:0007669"/>
    <property type="project" value="UniProtKB-SubCell"/>
</dbReference>
<accession>A0A212J330</accession>
<evidence type="ECO:0000256" key="7">
    <source>
        <dbReference type="SAM" id="Phobius"/>
    </source>
</evidence>
<feature type="transmembrane region" description="Helical" evidence="7">
    <location>
        <begin position="105"/>
        <end position="124"/>
    </location>
</feature>
<keyword evidence="4" id="KW-1278">Translocase</keyword>
<dbReference type="Pfam" id="PF02508">
    <property type="entry name" value="Rnf-Nqr"/>
    <property type="match status" value="1"/>
</dbReference>
<gene>
    <name evidence="8" type="primary">rnfA</name>
    <name evidence="8" type="ORF">KL86CLO1_10437</name>
</gene>
<feature type="transmembrane region" description="Helical" evidence="7">
    <location>
        <begin position="73"/>
        <end position="93"/>
    </location>
</feature>
<evidence type="ECO:0000256" key="4">
    <source>
        <dbReference type="ARBA" id="ARBA00022967"/>
    </source>
</evidence>
<evidence type="ECO:0000256" key="5">
    <source>
        <dbReference type="ARBA" id="ARBA00022989"/>
    </source>
</evidence>
<name>A0A212J330_9FIRM</name>
<evidence type="ECO:0000256" key="6">
    <source>
        <dbReference type="ARBA" id="ARBA00023136"/>
    </source>
</evidence>
<dbReference type="AlphaFoldDB" id="A0A212J330"/>
<organism evidence="8">
    <name type="scientific">uncultured Eubacteriales bacterium</name>
    <dbReference type="NCBI Taxonomy" id="172733"/>
    <lineage>
        <taxon>Bacteria</taxon>
        <taxon>Bacillati</taxon>
        <taxon>Bacillota</taxon>
        <taxon>Clostridia</taxon>
        <taxon>Eubacteriales</taxon>
        <taxon>environmental samples</taxon>
    </lineage>
</organism>
<feature type="transmembrane region" description="Helical" evidence="7">
    <location>
        <begin position="6"/>
        <end position="26"/>
    </location>
</feature>
<dbReference type="GO" id="GO:0005886">
    <property type="term" value="C:plasma membrane"/>
    <property type="evidence" value="ECO:0007669"/>
    <property type="project" value="TreeGrafter"/>
</dbReference>
<keyword evidence="2" id="KW-0813">Transport</keyword>
<reference evidence="8" key="1">
    <citation type="submission" date="2016-04" db="EMBL/GenBank/DDBJ databases">
        <authorList>
            <person name="Evans L.H."/>
            <person name="Alamgir A."/>
            <person name="Owens N."/>
            <person name="Weber N.D."/>
            <person name="Virtaneva K."/>
            <person name="Barbian K."/>
            <person name="Babar A."/>
            <person name="Rosenke K."/>
        </authorList>
    </citation>
    <scope>NUCLEOTIDE SEQUENCE</scope>
    <source>
        <strain evidence="8">86</strain>
    </source>
</reference>
<feature type="transmembrane region" description="Helical" evidence="7">
    <location>
        <begin position="38"/>
        <end position="61"/>
    </location>
</feature>
<feature type="transmembrane region" description="Helical" evidence="7">
    <location>
        <begin position="169"/>
        <end position="189"/>
    </location>
</feature>